<dbReference type="PANTHER" id="PTHR30472">
    <property type="entry name" value="FERRIC ENTEROBACTIN TRANSPORT SYSTEM PERMEASE PROTEIN"/>
    <property type="match status" value="1"/>
</dbReference>
<protein>
    <submittedName>
        <fullName evidence="9">Fe(3+)-siderophore ABC transporter permease</fullName>
    </submittedName>
</protein>
<dbReference type="Pfam" id="PF01032">
    <property type="entry name" value="FecCD"/>
    <property type="match status" value="1"/>
</dbReference>
<dbReference type="AlphaFoldDB" id="A0A4Z0ANG1"/>
<dbReference type="Proteomes" id="UP000297734">
    <property type="component" value="Unassembled WGS sequence"/>
</dbReference>
<dbReference type="InterPro" id="IPR037294">
    <property type="entry name" value="ABC_BtuC-like"/>
</dbReference>
<proteinExistence type="inferred from homology"/>
<keyword evidence="4" id="KW-1003">Cell membrane</keyword>
<dbReference type="GO" id="GO:0005886">
    <property type="term" value="C:plasma membrane"/>
    <property type="evidence" value="ECO:0007669"/>
    <property type="project" value="UniProtKB-SubCell"/>
</dbReference>
<keyword evidence="3" id="KW-0813">Transport</keyword>
<feature type="transmembrane region" description="Helical" evidence="8">
    <location>
        <begin position="200"/>
        <end position="220"/>
    </location>
</feature>
<feature type="transmembrane region" description="Helical" evidence="8">
    <location>
        <begin position="286"/>
        <end position="303"/>
    </location>
</feature>
<comment type="similarity">
    <text evidence="2">Belongs to the binding-protein-dependent transport system permease family. FecCD subfamily.</text>
</comment>
<evidence type="ECO:0000256" key="3">
    <source>
        <dbReference type="ARBA" id="ARBA00022448"/>
    </source>
</evidence>
<feature type="transmembrane region" description="Helical" evidence="8">
    <location>
        <begin position="106"/>
        <end position="123"/>
    </location>
</feature>
<evidence type="ECO:0000256" key="8">
    <source>
        <dbReference type="SAM" id="Phobius"/>
    </source>
</evidence>
<feature type="transmembrane region" description="Helical" evidence="8">
    <location>
        <begin position="76"/>
        <end position="94"/>
    </location>
</feature>
<dbReference type="SUPFAM" id="SSF81345">
    <property type="entry name" value="ABC transporter involved in vitamin B12 uptake, BtuC"/>
    <property type="match status" value="1"/>
</dbReference>
<keyword evidence="5 8" id="KW-0812">Transmembrane</keyword>
<dbReference type="PANTHER" id="PTHR30472:SF24">
    <property type="entry name" value="FERRIC ENTEROBACTIN TRANSPORT SYSTEM PERMEASE PROTEIN FEPG"/>
    <property type="match status" value="1"/>
</dbReference>
<keyword evidence="7 8" id="KW-0472">Membrane</keyword>
<name>A0A4Z0ANG1_9PSED</name>
<keyword evidence="10" id="KW-1185">Reference proteome</keyword>
<accession>A0A4Z0ANG1</accession>
<evidence type="ECO:0000256" key="5">
    <source>
        <dbReference type="ARBA" id="ARBA00022692"/>
    </source>
</evidence>
<dbReference type="InterPro" id="IPR000522">
    <property type="entry name" value="ABC_transptr_permease_BtuC"/>
</dbReference>
<feature type="transmembrane region" description="Helical" evidence="8">
    <location>
        <begin position="249"/>
        <end position="274"/>
    </location>
</feature>
<evidence type="ECO:0000313" key="10">
    <source>
        <dbReference type="Proteomes" id="UP000297734"/>
    </source>
</evidence>
<feature type="transmembrane region" description="Helical" evidence="8">
    <location>
        <begin position="310"/>
        <end position="335"/>
    </location>
</feature>
<keyword evidence="6 8" id="KW-1133">Transmembrane helix</keyword>
<dbReference type="OrthoDB" id="9055647at2"/>
<dbReference type="GO" id="GO:0022857">
    <property type="term" value="F:transmembrane transporter activity"/>
    <property type="evidence" value="ECO:0007669"/>
    <property type="project" value="InterPro"/>
</dbReference>
<organism evidence="9 10">
    <name type="scientific">Pseudomonas nabeulensis</name>
    <dbReference type="NCBI Taxonomy" id="2293833"/>
    <lineage>
        <taxon>Bacteria</taxon>
        <taxon>Pseudomonadati</taxon>
        <taxon>Pseudomonadota</taxon>
        <taxon>Gammaproteobacteria</taxon>
        <taxon>Pseudomonadales</taxon>
        <taxon>Pseudomonadaceae</taxon>
        <taxon>Pseudomonas</taxon>
    </lineage>
</organism>
<dbReference type="Gene3D" id="1.10.3470.10">
    <property type="entry name" value="ABC transporter involved in vitamin B12 uptake, BtuC"/>
    <property type="match status" value="1"/>
</dbReference>
<dbReference type="RefSeq" id="WP_135310729.1">
    <property type="nucleotide sequence ID" value="NZ_QUZT01000069.1"/>
</dbReference>
<evidence type="ECO:0000256" key="6">
    <source>
        <dbReference type="ARBA" id="ARBA00022989"/>
    </source>
</evidence>
<dbReference type="EMBL" id="QUZT01000069">
    <property type="protein sequence ID" value="TFY87478.1"/>
    <property type="molecule type" value="Genomic_DNA"/>
</dbReference>
<feature type="transmembrane region" description="Helical" evidence="8">
    <location>
        <begin position="129"/>
        <end position="150"/>
    </location>
</feature>
<evidence type="ECO:0000256" key="4">
    <source>
        <dbReference type="ARBA" id="ARBA00022475"/>
    </source>
</evidence>
<evidence type="ECO:0000256" key="7">
    <source>
        <dbReference type="ARBA" id="ARBA00023136"/>
    </source>
</evidence>
<dbReference type="GO" id="GO:0033214">
    <property type="term" value="P:siderophore-iron import into cell"/>
    <property type="evidence" value="ECO:0007669"/>
    <property type="project" value="TreeGrafter"/>
</dbReference>
<gene>
    <name evidence="9" type="ORF">DYL61_26115</name>
</gene>
<sequence>MSRLRAVRLGRWSVRVEPRVLLACGVLALVMMVLGGVLLATGTLVMKPSELWTALFSDQADPIARRILYRIRLPRVLTALLVGASLGLAGALFQSISRNPLGSPDVIGFTTGAASGAIVQIILFDAGPLATALAAVLTGLITALVVMGLARGRGSQGLVLVGIGVGATLTGLNNLLLVSANLDQAMFAQMWLAGSLNTRTWDHVLPALLGLLFALPVALLHARRASLLEMGEATAGVLGVIPGRTRRRLVLAAVALTAIATAAAGPIAFIALAAPQLSKRLARAEGLGLVPAALMGALLLMLADLASQRLAAFVHLPVGLVAGVMGGGYLLWLLLRKQ</sequence>
<feature type="transmembrane region" description="Helical" evidence="8">
    <location>
        <begin position="20"/>
        <end position="46"/>
    </location>
</feature>
<evidence type="ECO:0000313" key="9">
    <source>
        <dbReference type="EMBL" id="TFY87478.1"/>
    </source>
</evidence>
<feature type="transmembrane region" description="Helical" evidence="8">
    <location>
        <begin position="157"/>
        <end position="180"/>
    </location>
</feature>
<reference evidence="9 10" key="1">
    <citation type="journal article" date="2019" name="Syst. Appl. Microbiol.">
        <title>New species of pathogenic Pseudomonas isolated from citrus in Tunisia: Proposal of Pseudomonas kairouanensis sp. nov. and Pseudomonas nabeulensis sp. nov.</title>
        <authorList>
            <person name="Oueslati M."/>
            <person name="Mulet M."/>
            <person name="Gomila M."/>
            <person name="Berge O."/>
            <person name="Hajlaoui M.R."/>
            <person name="Lalucat J."/>
            <person name="Sadfi-Zouaoui N."/>
            <person name="Garcia-Valdes E."/>
        </authorList>
    </citation>
    <scope>NUCLEOTIDE SEQUENCE [LARGE SCALE GENOMIC DNA]</scope>
    <source>
        <strain evidence="9 10">E10B</strain>
    </source>
</reference>
<evidence type="ECO:0000256" key="1">
    <source>
        <dbReference type="ARBA" id="ARBA00004651"/>
    </source>
</evidence>
<evidence type="ECO:0000256" key="2">
    <source>
        <dbReference type="ARBA" id="ARBA00007935"/>
    </source>
</evidence>
<comment type="subcellular location">
    <subcellularLocation>
        <location evidence="1">Cell membrane</location>
        <topology evidence="1">Multi-pass membrane protein</topology>
    </subcellularLocation>
</comment>
<comment type="caution">
    <text evidence="9">The sequence shown here is derived from an EMBL/GenBank/DDBJ whole genome shotgun (WGS) entry which is preliminary data.</text>
</comment>